<keyword evidence="4" id="KW-0808">Transferase</keyword>
<keyword evidence="5" id="KW-0949">S-adenosyl-L-methionine</keyword>
<evidence type="ECO:0000256" key="4">
    <source>
        <dbReference type="ARBA" id="ARBA00022679"/>
    </source>
</evidence>
<dbReference type="Proteomes" id="UP000013776">
    <property type="component" value="Unassembled WGS sequence"/>
</dbReference>
<evidence type="ECO:0000256" key="3">
    <source>
        <dbReference type="ARBA" id="ARBA00022603"/>
    </source>
</evidence>
<dbReference type="Pfam" id="PF07942">
    <property type="entry name" value="CARME"/>
    <property type="match status" value="1"/>
</dbReference>
<dbReference type="OrthoDB" id="978at2759"/>
<dbReference type="Gene3D" id="3.40.50.150">
    <property type="entry name" value="Vaccinia Virus protein VP39"/>
    <property type="match status" value="1"/>
</dbReference>
<dbReference type="SUPFAM" id="SSF53335">
    <property type="entry name" value="S-adenosyl-L-methionine-dependent methyltransferases"/>
    <property type="match status" value="1"/>
</dbReference>
<dbReference type="PANTHER" id="PTHR12303:SF6">
    <property type="entry name" value="CARNOSINE N-METHYLTRANSFERASE"/>
    <property type="match status" value="1"/>
</dbReference>
<dbReference type="GO" id="GO:0032259">
    <property type="term" value="P:methylation"/>
    <property type="evidence" value="ECO:0007669"/>
    <property type="project" value="UniProtKB-KW"/>
</dbReference>
<protein>
    <recommendedName>
        <fullName evidence="2">carnosine N-methyltransferase</fullName>
        <ecNumber evidence="2">2.1.1.22</ecNumber>
    </recommendedName>
</protein>
<evidence type="ECO:0000313" key="7">
    <source>
        <dbReference type="Proteomes" id="UP000013776"/>
    </source>
</evidence>
<dbReference type="eggNOG" id="KOG2798">
    <property type="taxonomic scope" value="Eukaryota"/>
</dbReference>
<dbReference type="InterPro" id="IPR029063">
    <property type="entry name" value="SAM-dependent_MTases_sf"/>
</dbReference>
<accession>R4XDT6</accession>
<dbReference type="EMBL" id="CAHR02000042">
    <property type="protein sequence ID" value="CCG81499.1"/>
    <property type="molecule type" value="Genomic_DNA"/>
</dbReference>
<proteinExistence type="inferred from homology"/>
<evidence type="ECO:0000256" key="2">
    <source>
        <dbReference type="ARBA" id="ARBA00012003"/>
    </source>
</evidence>
<sequence>MDEDKEVLLKALSSFALYRPSLHSANQLRRTDYISLSETHKSLLPDYLQKLEEADDAIELNSDLVEAMLFTGSEALLGEKWSKAMSVTPGSGDLEKVRAAVKQVVRDWSSEGAEERRLTYSPLLDLLQREYSGLPPEERSSVSVLTPGCGLARLSFEVARLGFDSVGNEFSYHMLIASNYLLNCTTKVGQHEFSPFVHSFSNHQRHEDMIRRISIPDVVPSDVLQDASFSMATGEFIESFGSAQSASSFDCIITSFFLDTAHNIIDYLDTIRNLLKDGGFWINVGPCLWHHEHGQNRHGKSAFDEDGTYAGSIELSMEEIMTLIGKMGFIVDHEESVSTPYMGNTRGMLEHTYHARLFTAHLRKS</sequence>
<evidence type="ECO:0000256" key="1">
    <source>
        <dbReference type="ARBA" id="ARBA00010086"/>
    </source>
</evidence>
<comment type="similarity">
    <text evidence="1">Belongs to the carnosine N-methyltransferase family.</text>
</comment>
<dbReference type="STRING" id="1097556.R4XDT6"/>
<dbReference type="VEuPathDB" id="FungiDB:TAPDE_001334"/>
<name>R4XDT6_TAPDE</name>
<comment type="caution">
    <text evidence="6">The sequence shown here is derived from an EMBL/GenBank/DDBJ whole genome shotgun (WGS) entry which is preliminary data.</text>
</comment>
<dbReference type="GO" id="GO:0030735">
    <property type="term" value="F:carnosine N-methyltransferase activity"/>
    <property type="evidence" value="ECO:0007669"/>
    <property type="project" value="UniProtKB-EC"/>
</dbReference>
<evidence type="ECO:0000313" key="6">
    <source>
        <dbReference type="EMBL" id="CCG81499.1"/>
    </source>
</evidence>
<reference evidence="6 7" key="1">
    <citation type="journal article" date="2013" name="MBio">
        <title>Genome sequencing of the plant pathogen Taphrina deformans, the causal agent of peach leaf curl.</title>
        <authorList>
            <person name="Cisse O.H."/>
            <person name="Almeida J.M.G.C.F."/>
            <person name="Fonseca A."/>
            <person name="Kumar A.A."/>
            <person name="Salojaervi J."/>
            <person name="Overmyer K."/>
            <person name="Hauser P.M."/>
            <person name="Pagni M."/>
        </authorList>
    </citation>
    <scope>NUCLEOTIDE SEQUENCE [LARGE SCALE GENOMIC DNA]</scope>
    <source>
        <strain evidence="7">PYCC 5710 / ATCC 11124 / CBS 356.35 / IMI 108563 / JCM 9778 / NBRC 8474</strain>
    </source>
</reference>
<evidence type="ECO:0000256" key="5">
    <source>
        <dbReference type="ARBA" id="ARBA00022691"/>
    </source>
</evidence>
<dbReference type="SMART" id="SM01296">
    <property type="entry name" value="N2227"/>
    <property type="match status" value="1"/>
</dbReference>
<dbReference type="PANTHER" id="PTHR12303">
    <property type="entry name" value="CARNOSINE N-METHYLTRANSFERASE"/>
    <property type="match status" value="1"/>
</dbReference>
<dbReference type="AlphaFoldDB" id="R4XDT6"/>
<organism evidence="6 7">
    <name type="scientific">Taphrina deformans (strain PYCC 5710 / ATCC 11124 / CBS 356.35 / IMI 108563 / JCM 9778 / NBRC 8474)</name>
    <name type="common">Peach leaf curl fungus</name>
    <name type="synonym">Lalaria deformans</name>
    <dbReference type="NCBI Taxonomy" id="1097556"/>
    <lineage>
        <taxon>Eukaryota</taxon>
        <taxon>Fungi</taxon>
        <taxon>Dikarya</taxon>
        <taxon>Ascomycota</taxon>
        <taxon>Taphrinomycotina</taxon>
        <taxon>Taphrinomycetes</taxon>
        <taxon>Taphrinales</taxon>
        <taxon>Taphrinaceae</taxon>
        <taxon>Taphrina</taxon>
    </lineage>
</organism>
<gene>
    <name evidence="6" type="ORF">TAPDE_001334</name>
</gene>
<dbReference type="InterPro" id="IPR012901">
    <property type="entry name" value="CARME"/>
</dbReference>
<keyword evidence="3" id="KW-0489">Methyltransferase</keyword>
<dbReference type="EC" id="2.1.1.22" evidence="2"/>
<keyword evidence="7" id="KW-1185">Reference proteome</keyword>